<keyword evidence="7" id="KW-0411">Iron-sulfur</keyword>
<organism evidence="10 11">
    <name type="scientific">Methylotenera oryzisoli</name>
    <dbReference type="NCBI Taxonomy" id="2080758"/>
    <lineage>
        <taxon>Bacteria</taxon>
        <taxon>Pseudomonadati</taxon>
        <taxon>Pseudomonadota</taxon>
        <taxon>Betaproteobacteria</taxon>
        <taxon>Nitrosomonadales</taxon>
        <taxon>Methylophilaceae</taxon>
        <taxon>Methylotenera</taxon>
    </lineage>
</organism>
<evidence type="ECO:0000256" key="4">
    <source>
        <dbReference type="ARBA" id="ARBA00022737"/>
    </source>
</evidence>
<dbReference type="Gene3D" id="3.30.70.20">
    <property type="match status" value="2"/>
</dbReference>
<evidence type="ECO:0000256" key="8">
    <source>
        <dbReference type="SAM" id="Phobius"/>
    </source>
</evidence>
<dbReference type="CDD" id="cd16373">
    <property type="entry name" value="DMSOR_beta_like"/>
    <property type="match status" value="1"/>
</dbReference>
<keyword evidence="8" id="KW-0812">Transmembrane</keyword>
<feature type="domain" description="4Fe-4S ferredoxin-type" evidence="9">
    <location>
        <begin position="102"/>
        <end position="133"/>
    </location>
</feature>
<evidence type="ECO:0000256" key="5">
    <source>
        <dbReference type="ARBA" id="ARBA00022982"/>
    </source>
</evidence>
<dbReference type="PROSITE" id="PS00198">
    <property type="entry name" value="4FE4S_FER_1"/>
    <property type="match status" value="1"/>
</dbReference>
<keyword evidence="1" id="KW-0813">Transport</keyword>
<dbReference type="InterPro" id="IPR017900">
    <property type="entry name" value="4Fe4S_Fe_S_CS"/>
</dbReference>
<evidence type="ECO:0000313" key="10">
    <source>
        <dbReference type="EMBL" id="TFW70801.1"/>
    </source>
</evidence>
<gene>
    <name evidence="10" type="ORF">C3Y98_08995</name>
</gene>
<dbReference type="Pfam" id="PF12838">
    <property type="entry name" value="Fer4_7"/>
    <property type="match status" value="2"/>
</dbReference>
<evidence type="ECO:0000313" key="11">
    <source>
        <dbReference type="Proteomes" id="UP000297706"/>
    </source>
</evidence>
<accession>A0A4Y9VRE2</accession>
<feature type="transmembrane region" description="Helical" evidence="8">
    <location>
        <begin position="29"/>
        <end position="48"/>
    </location>
</feature>
<protein>
    <submittedName>
        <fullName evidence="10">Ferredoxin-type protein NapG</fullName>
    </submittedName>
</protein>
<keyword evidence="8" id="KW-0472">Membrane</keyword>
<dbReference type="GO" id="GO:0046872">
    <property type="term" value="F:metal ion binding"/>
    <property type="evidence" value="ECO:0007669"/>
    <property type="project" value="UniProtKB-KW"/>
</dbReference>
<sequence>MTKHIPEKVSVAVKSVIENPERRKAMKRIFRHAGVAVFGAVVAQAVIFSRPARAAKILRPPGALPEKEFDSTCIRCGLCVKDCPYDILKLATWADPAPLGTPFFVARQDPCRMCTDIPCVKACPTGALDPLLTDIRKADMGVAVLVDHENCLNYKGLTCSICVRVCPIRGEAISLKPIQNERGLLQIPTVDPDKCTGCGTCEKHCVLSEATIRVLPRELGLGVSGTNAMGRTVW</sequence>
<keyword evidence="5" id="KW-0249">Electron transport</keyword>
<dbReference type="OrthoDB" id="9808559at2"/>
<evidence type="ECO:0000256" key="3">
    <source>
        <dbReference type="ARBA" id="ARBA00022723"/>
    </source>
</evidence>
<dbReference type="PANTHER" id="PTHR42859:SF10">
    <property type="entry name" value="DIMETHYLSULFOXIDE REDUCTASE CHAIN B"/>
    <property type="match status" value="1"/>
</dbReference>
<feature type="domain" description="4Fe-4S ferredoxin-type" evidence="9">
    <location>
        <begin position="142"/>
        <end position="178"/>
    </location>
</feature>
<dbReference type="GO" id="GO:0051539">
    <property type="term" value="F:4 iron, 4 sulfur cluster binding"/>
    <property type="evidence" value="ECO:0007669"/>
    <property type="project" value="UniProtKB-KW"/>
</dbReference>
<dbReference type="InterPro" id="IPR017896">
    <property type="entry name" value="4Fe4S_Fe-S-bd"/>
</dbReference>
<evidence type="ECO:0000256" key="2">
    <source>
        <dbReference type="ARBA" id="ARBA00022485"/>
    </source>
</evidence>
<keyword evidence="11" id="KW-1185">Reference proteome</keyword>
<comment type="caution">
    <text evidence="10">The sequence shown here is derived from an EMBL/GenBank/DDBJ whole genome shotgun (WGS) entry which is preliminary data.</text>
</comment>
<dbReference type="EMBL" id="PQVH01000011">
    <property type="protein sequence ID" value="TFW70801.1"/>
    <property type="molecule type" value="Genomic_DNA"/>
</dbReference>
<dbReference type="NCBIfam" id="TIGR00397">
    <property type="entry name" value="mauM_napG"/>
    <property type="match status" value="1"/>
</dbReference>
<evidence type="ECO:0000259" key="9">
    <source>
        <dbReference type="PROSITE" id="PS51379"/>
    </source>
</evidence>
<dbReference type="PROSITE" id="PS51379">
    <property type="entry name" value="4FE4S_FER_2"/>
    <property type="match status" value="4"/>
</dbReference>
<keyword evidence="6" id="KW-0408">Iron</keyword>
<keyword evidence="8" id="KW-1133">Transmembrane helix</keyword>
<dbReference type="RefSeq" id="WP_135278262.1">
    <property type="nucleotide sequence ID" value="NZ_PQVH01000011.1"/>
</dbReference>
<dbReference type="PANTHER" id="PTHR42859">
    <property type="entry name" value="OXIDOREDUCTASE"/>
    <property type="match status" value="1"/>
</dbReference>
<keyword evidence="4" id="KW-0677">Repeat</keyword>
<dbReference type="InterPro" id="IPR050294">
    <property type="entry name" value="RnfB_subfamily"/>
</dbReference>
<evidence type="ECO:0000256" key="7">
    <source>
        <dbReference type="ARBA" id="ARBA00023014"/>
    </source>
</evidence>
<dbReference type="AlphaFoldDB" id="A0A4Y9VRE2"/>
<name>A0A4Y9VRE2_9PROT</name>
<keyword evidence="2" id="KW-0004">4Fe-4S</keyword>
<dbReference type="InterPro" id="IPR004494">
    <property type="entry name" value="MauM_NapG"/>
</dbReference>
<dbReference type="Proteomes" id="UP000297706">
    <property type="component" value="Unassembled WGS sequence"/>
</dbReference>
<dbReference type="NCBIfam" id="NF007012">
    <property type="entry name" value="PRK09476.1"/>
    <property type="match status" value="1"/>
</dbReference>
<dbReference type="SUPFAM" id="SSF54862">
    <property type="entry name" value="4Fe-4S ferredoxins"/>
    <property type="match status" value="1"/>
</dbReference>
<evidence type="ECO:0000256" key="6">
    <source>
        <dbReference type="ARBA" id="ARBA00023004"/>
    </source>
</evidence>
<proteinExistence type="predicted"/>
<reference evidence="10 11" key="1">
    <citation type="submission" date="2018-02" db="EMBL/GenBank/DDBJ databases">
        <title>A novel lanthanide dependent methylotroph, Methylotenera sp. La3113.</title>
        <authorList>
            <person name="Lv H."/>
            <person name="Tani A."/>
        </authorList>
    </citation>
    <scope>NUCLEOTIDE SEQUENCE [LARGE SCALE GENOMIC DNA]</scope>
    <source>
        <strain evidence="10 11">La3113</strain>
    </source>
</reference>
<feature type="domain" description="4Fe-4S ferredoxin-type" evidence="9">
    <location>
        <begin position="186"/>
        <end position="217"/>
    </location>
</feature>
<keyword evidence="3" id="KW-0479">Metal-binding</keyword>
<feature type="domain" description="4Fe-4S ferredoxin-type" evidence="9">
    <location>
        <begin position="63"/>
        <end position="93"/>
    </location>
</feature>
<evidence type="ECO:0000256" key="1">
    <source>
        <dbReference type="ARBA" id="ARBA00022448"/>
    </source>
</evidence>